<sequence>MDSFALILLGTVLVNNFVLVQFLGLCPFMGVSNRIETAIGLSIATTFVLTLASVCSYLIEHWLLQPLVIPFLRTIAFIFAIAVVVQGTEALLRRSSPLLYQLLGLYLPLITTNCAVLGVALLNVNAAHSFAESLLYGFGAAIGFSLVLILFAAIRTRLELADVPGPFQGSAIGLITAGIMSLAFMGFTGMIRY</sequence>
<evidence type="ECO:0000313" key="10">
    <source>
        <dbReference type="EMBL" id="GAA3959432.1"/>
    </source>
</evidence>
<dbReference type="NCBIfam" id="NF003481">
    <property type="entry name" value="PRK05151.1"/>
    <property type="match status" value="1"/>
</dbReference>
<dbReference type="Proteomes" id="UP001501337">
    <property type="component" value="Unassembled WGS sequence"/>
</dbReference>
<reference evidence="11" key="1">
    <citation type="journal article" date="2019" name="Int. J. Syst. Evol. Microbiol.">
        <title>The Global Catalogue of Microorganisms (GCM) 10K type strain sequencing project: providing services to taxonomists for standard genome sequencing and annotation.</title>
        <authorList>
            <consortium name="The Broad Institute Genomics Platform"/>
            <consortium name="The Broad Institute Genome Sequencing Center for Infectious Disease"/>
            <person name="Wu L."/>
            <person name="Ma J."/>
        </authorList>
    </citation>
    <scope>NUCLEOTIDE SEQUENCE [LARGE SCALE GENOMIC DNA]</scope>
    <source>
        <strain evidence="11">JCM 17555</strain>
    </source>
</reference>
<keyword evidence="4 9" id="KW-0812">Transmembrane</keyword>
<evidence type="ECO:0000313" key="11">
    <source>
        <dbReference type="Proteomes" id="UP001501337"/>
    </source>
</evidence>
<keyword evidence="7 9" id="KW-1133">Transmembrane helix</keyword>
<organism evidence="10 11">
    <name type="scientific">Allohahella marinimesophila</name>
    <dbReference type="NCBI Taxonomy" id="1054972"/>
    <lineage>
        <taxon>Bacteria</taxon>
        <taxon>Pseudomonadati</taxon>
        <taxon>Pseudomonadota</taxon>
        <taxon>Gammaproteobacteria</taxon>
        <taxon>Oceanospirillales</taxon>
        <taxon>Hahellaceae</taxon>
        <taxon>Allohahella</taxon>
    </lineage>
</organism>
<evidence type="ECO:0000256" key="8">
    <source>
        <dbReference type="ARBA" id="ARBA00023136"/>
    </source>
</evidence>
<keyword evidence="2 9" id="KW-0813">Transport</keyword>
<dbReference type="EC" id="7.-.-.-" evidence="9"/>
<dbReference type="InterPro" id="IPR003667">
    <property type="entry name" value="NqrDE/RnfAE"/>
</dbReference>
<accession>A0ABP7P4A8</accession>
<dbReference type="HAMAP" id="MF_00459">
    <property type="entry name" value="RsxA_RnfA"/>
    <property type="match status" value="1"/>
</dbReference>
<comment type="subcellular location">
    <subcellularLocation>
        <location evidence="9">Cell inner membrane</location>
        <topology evidence="9">Multi-pass membrane protein</topology>
    </subcellularLocation>
    <subcellularLocation>
        <location evidence="1">Endomembrane system</location>
        <topology evidence="1">Multi-pass membrane protein</topology>
    </subcellularLocation>
</comment>
<evidence type="ECO:0000256" key="2">
    <source>
        <dbReference type="ARBA" id="ARBA00022448"/>
    </source>
</evidence>
<comment type="similarity">
    <text evidence="9">Belongs to the NqrDE/RnfAE family.</text>
</comment>
<dbReference type="PANTHER" id="PTHR30335:SF0">
    <property type="entry name" value="ION-TRANSLOCATING OXIDOREDUCTASE COMPLEX SUBUNIT A"/>
    <property type="match status" value="1"/>
</dbReference>
<evidence type="ECO:0000256" key="5">
    <source>
        <dbReference type="ARBA" id="ARBA00022967"/>
    </source>
</evidence>
<comment type="subunit">
    <text evidence="9">The complex is composed of six subunits: RnfA, RnfB, RnfC, RnfD, RnfE and RnfG.</text>
</comment>
<evidence type="ECO:0000256" key="4">
    <source>
        <dbReference type="ARBA" id="ARBA00022692"/>
    </source>
</evidence>
<keyword evidence="3 9" id="KW-0997">Cell inner membrane</keyword>
<proteinExistence type="inferred from homology"/>
<feature type="transmembrane region" description="Helical" evidence="9">
    <location>
        <begin position="98"/>
        <end position="122"/>
    </location>
</feature>
<keyword evidence="6 9" id="KW-0249">Electron transport</keyword>
<dbReference type="RefSeq" id="WP_344805305.1">
    <property type="nucleotide sequence ID" value="NZ_BAABBO010000007.1"/>
</dbReference>
<dbReference type="InterPro" id="IPR050133">
    <property type="entry name" value="NqrDE/RnfAE_oxidrdctase"/>
</dbReference>
<protein>
    <recommendedName>
        <fullName evidence="9">Ion-translocating oxidoreductase complex subunit A</fullName>
        <ecNumber evidence="9">7.-.-.-</ecNumber>
    </recommendedName>
    <alternativeName>
        <fullName evidence="9">Rnf electron transport complex subunit A</fullName>
    </alternativeName>
</protein>
<feature type="transmembrane region" description="Helical" evidence="9">
    <location>
        <begin position="134"/>
        <end position="154"/>
    </location>
</feature>
<evidence type="ECO:0000256" key="6">
    <source>
        <dbReference type="ARBA" id="ARBA00022982"/>
    </source>
</evidence>
<dbReference type="PIRSF" id="PIRSF006102">
    <property type="entry name" value="NQR_DE"/>
    <property type="match status" value="1"/>
</dbReference>
<dbReference type="Pfam" id="PF02508">
    <property type="entry name" value="Rnf-Nqr"/>
    <property type="match status" value="1"/>
</dbReference>
<gene>
    <name evidence="10" type="primary">rsxA</name>
    <name evidence="9" type="synonym">rnfA</name>
    <name evidence="10" type="ORF">GCM10022278_17130</name>
</gene>
<name>A0ABP7P4A8_9GAMM</name>
<keyword evidence="5 9" id="KW-1278">Translocase</keyword>
<comment type="function">
    <text evidence="9">Part of a membrane-bound complex that couples electron transfer with translocation of ions across the membrane.</text>
</comment>
<evidence type="ECO:0000256" key="1">
    <source>
        <dbReference type="ARBA" id="ARBA00004127"/>
    </source>
</evidence>
<feature type="transmembrane region" description="Helical" evidence="9">
    <location>
        <begin position="71"/>
        <end position="92"/>
    </location>
</feature>
<dbReference type="InterPro" id="IPR011293">
    <property type="entry name" value="Ion_transpt_RnfA/RsxA"/>
</dbReference>
<comment type="caution">
    <text evidence="10">The sequence shown here is derived from an EMBL/GenBank/DDBJ whole genome shotgun (WGS) entry which is preliminary data.</text>
</comment>
<evidence type="ECO:0000256" key="7">
    <source>
        <dbReference type="ARBA" id="ARBA00022989"/>
    </source>
</evidence>
<dbReference type="NCBIfam" id="TIGR01943">
    <property type="entry name" value="rnfA"/>
    <property type="match status" value="1"/>
</dbReference>
<dbReference type="EMBL" id="BAABBO010000007">
    <property type="protein sequence ID" value="GAA3959432.1"/>
    <property type="molecule type" value="Genomic_DNA"/>
</dbReference>
<comment type="caution">
    <text evidence="9">Lacks conserved residue(s) required for the propagation of feature annotation.</text>
</comment>
<feature type="transmembrane region" description="Helical" evidence="9">
    <location>
        <begin position="166"/>
        <end position="187"/>
    </location>
</feature>
<keyword evidence="11" id="KW-1185">Reference proteome</keyword>
<evidence type="ECO:0000256" key="3">
    <source>
        <dbReference type="ARBA" id="ARBA00022519"/>
    </source>
</evidence>
<evidence type="ECO:0000256" key="9">
    <source>
        <dbReference type="HAMAP-Rule" id="MF_00459"/>
    </source>
</evidence>
<keyword evidence="8 9" id="KW-0472">Membrane</keyword>
<keyword evidence="9" id="KW-1003">Cell membrane</keyword>
<dbReference type="PANTHER" id="PTHR30335">
    <property type="entry name" value="INTEGRAL MEMBRANE PROTEIN OF SOXR-REDUCING COMPLEX"/>
    <property type="match status" value="1"/>
</dbReference>
<feature type="transmembrane region" description="Helical" evidence="9">
    <location>
        <begin position="38"/>
        <end position="59"/>
    </location>
</feature>